<dbReference type="InterPro" id="IPR001296">
    <property type="entry name" value="Glyco_trans_1"/>
</dbReference>
<dbReference type="SUPFAM" id="SSF53756">
    <property type="entry name" value="UDP-Glycosyltransferase/glycogen phosphorylase"/>
    <property type="match status" value="1"/>
</dbReference>
<feature type="domain" description="Glycosyl transferase family 1" evidence="1">
    <location>
        <begin position="2"/>
        <end position="45"/>
    </location>
</feature>
<keyword evidence="3" id="KW-1185">Reference proteome</keyword>
<dbReference type="RefSeq" id="WP_307681358.1">
    <property type="nucleotide sequence ID" value="NZ_JAURUP010000022.1"/>
</dbReference>
<protein>
    <submittedName>
        <fullName evidence="2">Glycosyltransferase involved in cell wall biosynthesis</fullName>
    </submittedName>
</protein>
<sequence length="56" mass="6299">MRGNKDSVVDGVNRYLVPVNDIEATAKAITKLTENKKLRAKIIGEKEEKNYTGLCY</sequence>
<dbReference type="Pfam" id="PF00534">
    <property type="entry name" value="Glycos_transf_1"/>
    <property type="match status" value="1"/>
</dbReference>
<evidence type="ECO:0000259" key="1">
    <source>
        <dbReference type="Pfam" id="PF00534"/>
    </source>
</evidence>
<proteinExistence type="predicted"/>
<organism evidence="2 3">
    <name type="scientific">Thermoanaerobacter pentosaceus</name>
    <dbReference type="NCBI Taxonomy" id="694059"/>
    <lineage>
        <taxon>Bacteria</taxon>
        <taxon>Bacillati</taxon>
        <taxon>Bacillota</taxon>
        <taxon>Clostridia</taxon>
        <taxon>Thermoanaerobacterales</taxon>
        <taxon>Thermoanaerobacteraceae</taxon>
        <taxon>Thermoanaerobacter</taxon>
    </lineage>
</organism>
<gene>
    <name evidence="2" type="ORF">J2S24_001953</name>
</gene>
<comment type="caution">
    <text evidence="2">The sequence shown here is derived from an EMBL/GenBank/DDBJ whole genome shotgun (WGS) entry which is preliminary data.</text>
</comment>
<evidence type="ECO:0000313" key="3">
    <source>
        <dbReference type="Proteomes" id="UP001223886"/>
    </source>
</evidence>
<dbReference type="EMBL" id="JAURUP010000022">
    <property type="protein sequence ID" value="MDP9751442.1"/>
    <property type="molecule type" value="Genomic_DNA"/>
</dbReference>
<dbReference type="Gene3D" id="3.40.50.2000">
    <property type="entry name" value="Glycogen Phosphorylase B"/>
    <property type="match status" value="1"/>
</dbReference>
<dbReference type="Proteomes" id="UP001223886">
    <property type="component" value="Unassembled WGS sequence"/>
</dbReference>
<evidence type="ECO:0000313" key="2">
    <source>
        <dbReference type="EMBL" id="MDP9751442.1"/>
    </source>
</evidence>
<name>A0ABT9M5Q9_9THEO</name>
<accession>A0ABT9M5Q9</accession>
<reference evidence="2 3" key="1">
    <citation type="submission" date="2023-07" db="EMBL/GenBank/DDBJ databases">
        <title>Genomic Encyclopedia of Type Strains, Phase IV (KMG-IV): sequencing the most valuable type-strain genomes for metagenomic binning, comparative biology and taxonomic classification.</title>
        <authorList>
            <person name="Goeker M."/>
        </authorList>
    </citation>
    <scope>NUCLEOTIDE SEQUENCE [LARGE SCALE GENOMIC DNA]</scope>
    <source>
        <strain evidence="2 3">DSM 25963</strain>
    </source>
</reference>